<evidence type="ECO:0000313" key="5">
    <source>
        <dbReference type="EMBL" id="CAI9120055.1"/>
    </source>
</evidence>
<dbReference type="PROSITE" id="PS50977">
    <property type="entry name" value="HTH_TETR_2"/>
    <property type="match status" value="1"/>
</dbReference>
<proteinExistence type="predicted"/>
<dbReference type="Gene3D" id="3.90.550.10">
    <property type="entry name" value="Spore Coat Polysaccharide Biosynthesis Protein SpsA, Chain A"/>
    <property type="match status" value="1"/>
</dbReference>
<feature type="DNA-binding region" description="H-T-H motif" evidence="3">
    <location>
        <begin position="241"/>
        <end position="260"/>
    </location>
</feature>
<evidence type="ECO:0000259" key="4">
    <source>
        <dbReference type="PROSITE" id="PS50977"/>
    </source>
</evidence>
<keyword evidence="5" id="KW-0808">Transferase</keyword>
<sequence>MTRLPAHSAVLLAAGGSARLGQPKQALTVNGESLLRRTARLLLETRPRRLIVVLSDPLLATQLEGMDVDILENPDWKSGLAASVRLAAEALAGRPEPTLFTGVDQCRLQSIHLDALLAAADGVHDIASRYDRESFGIPALVTPRTLALAGTLEGDRGFGQIWKDHQDRIRFVEAPELAFDLDTPTQLRMAVRNRWIDGRKATGKDETTVLTLREIKQSRVRATLIEQAMHLFAERGYDDVTVDEIAAASGISRRTLFRYFPTKGDVVFAWTETMTDVLREMVAQASRSDRPGPAMCHAFATVIDRVGNTPEEGFAFVKLIEQSPALRQHSLRKYAAWEESIIEAWRGHLPQGENRFLASRVLARSSIAAFRSALDEWLRQEGREPLLPLLQRAFALQETILSDTRKRIS</sequence>
<keyword evidence="2 3" id="KW-0238">DNA-binding</keyword>
<protein>
    <submittedName>
        <fullName evidence="5">NTP transferase domain-containing protein</fullName>
    </submittedName>
</protein>
<dbReference type="Pfam" id="PF00440">
    <property type="entry name" value="TetR_N"/>
    <property type="match status" value="1"/>
</dbReference>
<dbReference type="EMBL" id="CATKSH010000004">
    <property type="protein sequence ID" value="CAI9120055.1"/>
    <property type="molecule type" value="Genomic_DNA"/>
</dbReference>
<dbReference type="Gene3D" id="1.10.357.10">
    <property type="entry name" value="Tetracycline Repressor, domain 2"/>
    <property type="match status" value="1"/>
</dbReference>
<evidence type="ECO:0000256" key="2">
    <source>
        <dbReference type="ARBA" id="ARBA00023125"/>
    </source>
</evidence>
<name>A0AA35UQ60_9PROT</name>
<dbReference type="InterPro" id="IPR009057">
    <property type="entry name" value="Homeodomain-like_sf"/>
</dbReference>
<dbReference type="PROSITE" id="PS01081">
    <property type="entry name" value="HTH_TETR_1"/>
    <property type="match status" value="1"/>
</dbReference>
<organism evidence="5 6">
    <name type="scientific">Brytella acorum</name>
    <dbReference type="NCBI Taxonomy" id="2959299"/>
    <lineage>
        <taxon>Bacteria</taxon>
        <taxon>Pseudomonadati</taxon>
        <taxon>Pseudomonadota</taxon>
        <taxon>Alphaproteobacteria</taxon>
        <taxon>Acetobacterales</taxon>
        <taxon>Acetobacteraceae</taxon>
        <taxon>Brytella</taxon>
    </lineage>
</organism>
<dbReference type="GO" id="GO:0016779">
    <property type="term" value="F:nucleotidyltransferase activity"/>
    <property type="evidence" value="ECO:0007669"/>
    <property type="project" value="UniProtKB-ARBA"/>
</dbReference>
<dbReference type="InterPro" id="IPR041347">
    <property type="entry name" value="MftR_C"/>
</dbReference>
<reference evidence="5" key="1">
    <citation type="submission" date="2023-03" db="EMBL/GenBank/DDBJ databases">
        <authorList>
            <person name="Cleenwerck I."/>
        </authorList>
    </citation>
    <scope>NUCLEOTIDE SEQUENCE</scope>
    <source>
        <strain evidence="5">LMG 32879</strain>
    </source>
</reference>
<dbReference type="Pfam" id="PF17754">
    <property type="entry name" value="TetR_C_14"/>
    <property type="match status" value="1"/>
</dbReference>
<dbReference type="PRINTS" id="PR00455">
    <property type="entry name" value="HTHTETR"/>
</dbReference>
<evidence type="ECO:0000256" key="3">
    <source>
        <dbReference type="PROSITE-ProRule" id="PRU00335"/>
    </source>
</evidence>
<dbReference type="AlphaFoldDB" id="A0AA35UQ60"/>
<evidence type="ECO:0000313" key="6">
    <source>
        <dbReference type="Proteomes" id="UP001176960"/>
    </source>
</evidence>
<dbReference type="PANTHER" id="PTHR43777:SF1">
    <property type="entry name" value="MOLYBDENUM COFACTOR CYTIDYLYLTRANSFERASE"/>
    <property type="match status" value="1"/>
</dbReference>
<feature type="domain" description="HTH tetR-type" evidence="4">
    <location>
        <begin position="218"/>
        <end position="278"/>
    </location>
</feature>
<evidence type="ECO:0000256" key="1">
    <source>
        <dbReference type="ARBA" id="ARBA00022842"/>
    </source>
</evidence>
<dbReference type="Pfam" id="PF12804">
    <property type="entry name" value="NTP_transf_3"/>
    <property type="match status" value="1"/>
</dbReference>
<dbReference type="InterPro" id="IPR025877">
    <property type="entry name" value="MobA-like_NTP_Trfase"/>
</dbReference>
<dbReference type="SUPFAM" id="SSF46689">
    <property type="entry name" value="Homeodomain-like"/>
    <property type="match status" value="1"/>
</dbReference>
<dbReference type="Proteomes" id="UP001176960">
    <property type="component" value="Unassembled WGS sequence"/>
</dbReference>
<gene>
    <name evidence="5" type="ORF">LMG32879_000883</name>
</gene>
<dbReference type="SUPFAM" id="SSF53448">
    <property type="entry name" value="Nucleotide-diphospho-sugar transferases"/>
    <property type="match status" value="1"/>
</dbReference>
<dbReference type="GO" id="GO:0003677">
    <property type="term" value="F:DNA binding"/>
    <property type="evidence" value="ECO:0007669"/>
    <property type="project" value="UniProtKB-UniRule"/>
</dbReference>
<dbReference type="RefSeq" id="WP_289841854.1">
    <property type="nucleotide sequence ID" value="NZ_CATKSH010000004.1"/>
</dbReference>
<dbReference type="InterPro" id="IPR029044">
    <property type="entry name" value="Nucleotide-diphossugar_trans"/>
</dbReference>
<dbReference type="InterPro" id="IPR023772">
    <property type="entry name" value="DNA-bd_HTH_TetR-type_CS"/>
</dbReference>
<comment type="caution">
    <text evidence="5">The sequence shown here is derived from an EMBL/GenBank/DDBJ whole genome shotgun (WGS) entry which is preliminary data.</text>
</comment>
<keyword evidence="1" id="KW-0460">Magnesium</keyword>
<keyword evidence="6" id="KW-1185">Reference proteome</keyword>
<dbReference type="InterPro" id="IPR001647">
    <property type="entry name" value="HTH_TetR"/>
</dbReference>
<dbReference type="PANTHER" id="PTHR43777">
    <property type="entry name" value="MOLYBDENUM COFACTOR CYTIDYLYLTRANSFERASE"/>
    <property type="match status" value="1"/>
</dbReference>
<accession>A0AA35UQ60</accession>